<evidence type="ECO:0000256" key="3">
    <source>
        <dbReference type="ARBA" id="ARBA00022771"/>
    </source>
</evidence>
<dbReference type="GO" id="GO:0008270">
    <property type="term" value="F:zinc ion binding"/>
    <property type="evidence" value="ECO:0007669"/>
    <property type="project" value="UniProtKB-KW"/>
</dbReference>
<comment type="caution">
    <text evidence="9">The sequence shown here is derived from an EMBL/GenBank/DDBJ whole genome shotgun (WGS) entry which is preliminary data.</text>
</comment>
<organism evidence="9 10">
    <name type="scientific">Diploscapter pachys</name>
    <dbReference type="NCBI Taxonomy" id="2018661"/>
    <lineage>
        <taxon>Eukaryota</taxon>
        <taxon>Metazoa</taxon>
        <taxon>Ecdysozoa</taxon>
        <taxon>Nematoda</taxon>
        <taxon>Chromadorea</taxon>
        <taxon>Rhabditida</taxon>
        <taxon>Rhabditina</taxon>
        <taxon>Rhabditomorpha</taxon>
        <taxon>Rhabditoidea</taxon>
        <taxon>Rhabditidae</taxon>
        <taxon>Diploscapter</taxon>
    </lineage>
</organism>
<dbReference type="STRING" id="2018661.A0A2A2J5E0"/>
<dbReference type="SUPFAM" id="SSF51045">
    <property type="entry name" value="WW domain"/>
    <property type="match status" value="1"/>
</dbReference>
<evidence type="ECO:0000256" key="4">
    <source>
        <dbReference type="ARBA" id="ARBA00022833"/>
    </source>
</evidence>
<dbReference type="GO" id="GO:0000398">
    <property type="term" value="P:mRNA splicing, via spliceosome"/>
    <property type="evidence" value="ECO:0007669"/>
    <property type="project" value="InterPro"/>
</dbReference>
<dbReference type="Pfam" id="PF06220">
    <property type="entry name" value="zf-U1"/>
    <property type="match status" value="1"/>
</dbReference>
<dbReference type="InterPro" id="IPR040023">
    <property type="entry name" value="WBP4"/>
</dbReference>
<feature type="domain" description="WW" evidence="7">
    <location>
        <begin position="196"/>
        <end position="223"/>
    </location>
</feature>
<dbReference type="InterPro" id="IPR000690">
    <property type="entry name" value="Matrin/U1-C_Znf_C2H2"/>
</dbReference>
<feature type="region of interest" description="Disordered" evidence="6">
    <location>
        <begin position="282"/>
        <end position="343"/>
    </location>
</feature>
<feature type="domain" description="Matrin-type" evidence="8">
    <location>
        <begin position="11"/>
        <end position="42"/>
    </location>
</feature>
<feature type="compositionally biased region" description="Basic and acidic residues" evidence="6">
    <location>
        <begin position="282"/>
        <end position="320"/>
    </location>
</feature>
<feature type="region of interest" description="Disordered" evidence="6">
    <location>
        <begin position="80"/>
        <end position="101"/>
    </location>
</feature>
<dbReference type="CDD" id="cd00201">
    <property type="entry name" value="WW"/>
    <property type="match status" value="1"/>
</dbReference>
<accession>A0A2A2J5E0</accession>
<dbReference type="PANTHER" id="PTHR13173:SF10">
    <property type="entry name" value="WW DOMAIN-BINDING PROTEIN 4"/>
    <property type="match status" value="1"/>
</dbReference>
<evidence type="ECO:0000256" key="6">
    <source>
        <dbReference type="SAM" id="MobiDB-lite"/>
    </source>
</evidence>
<dbReference type="PROSITE" id="PS50020">
    <property type="entry name" value="WW_DOMAIN_2"/>
    <property type="match status" value="1"/>
</dbReference>
<keyword evidence="10" id="KW-1185">Reference proteome</keyword>
<reference evidence="9 10" key="1">
    <citation type="journal article" date="2017" name="Curr. Biol.">
        <title>Genome architecture and evolution of a unichromosomal asexual nematode.</title>
        <authorList>
            <person name="Fradin H."/>
            <person name="Zegar C."/>
            <person name="Gutwein M."/>
            <person name="Lucas J."/>
            <person name="Kovtun M."/>
            <person name="Corcoran D."/>
            <person name="Baugh L.R."/>
            <person name="Kiontke K."/>
            <person name="Gunsalus K."/>
            <person name="Fitch D.H."/>
            <person name="Piano F."/>
        </authorList>
    </citation>
    <scope>NUCLEOTIDE SEQUENCE [LARGE SCALE GENOMIC DNA]</scope>
    <source>
        <strain evidence="9">PF1309</strain>
    </source>
</reference>
<dbReference type="GO" id="GO:0071011">
    <property type="term" value="C:precatalytic spliceosome"/>
    <property type="evidence" value="ECO:0007669"/>
    <property type="project" value="TreeGrafter"/>
</dbReference>
<dbReference type="PROSITE" id="PS50171">
    <property type="entry name" value="ZF_MATRIN"/>
    <property type="match status" value="1"/>
</dbReference>
<dbReference type="GO" id="GO:0003723">
    <property type="term" value="F:RNA binding"/>
    <property type="evidence" value="ECO:0007669"/>
    <property type="project" value="TreeGrafter"/>
</dbReference>
<evidence type="ECO:0000259" key="8">
    <source>
        <dbReference type="PROSITE" id="PS50171"/>
    </source>
</evidence>
<keyword evidence="4" id="KW-0862">Zinc</keyword>
<sequence length="448" mass="49885">MTEYWVSQGKKFCEICKCYFGNNRASIEHHENGQRHKAALAAKIRDLGKARTDKDLQTAKMMSTIAHMESAALASMKEHGEGITHGPELPETGIRPSAFDPKQYKDVGSMSKAMANLREGGISAGTVSRGGLSNSLKTALKSEISTKAMSVNLTDGTSFGPRLSGVGGPQIDPFMAAAAAGPALPFASPTEEAVLWVRAEAEDGRPYYWHIYDGSTTWERPGKFLTAEAYQQQLAELEKNKKQNYKGKRATESEIQKMERDTIKDFLKSKITSEGLAVPKDAEILKDDHGKKRKKKWEDRGPKVKTERTEKEPKKEKTAEEDSDIPLPPDELPTSSNVFYSGDEAPSVEDIITQQTGNSKSGPFGPWIRVTQEEKERSTNFESPLTARYRELEEQKKQREEELAKAEAAEPKIEFEEKTAAVLTKKVKGPIEFKKKSATKNIRKRTDI</sequence>
<evidence type="ECO:0000313" key="9">
    <source>
        <dbReference type="EMBL" id="PAV56891.1"/>
    </source>
</evidence>
<evidence type="ECO:0008006" key="11">
    <source>
        <dbReference type="Google" id="ProtNLM"/>
    </source>
</evidence>
<dbReference type="SMART" id="SM00456">
    <property type="entry name" value="WW"/>
    <property type="match status" value="1"/>
</dbReference>
<dbReference type="InterPro" id="IPR013085">
    <property type="entry name" value="U1-CZ_Znf_C2H2"/>
</dbReference>
<evidence type="ECO:0000256" key="2">
    <source>
        <dbReference type="ARBA" id="ARBA00022723"/>
    </source>
</evidence>
<name>A0A2A2J5E0_9BILA</name>
<evidence type="ECO:0000259" key="7">
    <source>
        <dbReference type="PROSITE" id="PS50020"/>
    </source>
</evidence>
<dbReference type="InterPro" id="IPR036020">
    <property type="entry name" value="WW_dom_sf"/>
</dbReference>
<protein>
    <recommendedName>
        <fullName evidence="11">Matrin-type domain-containing protein</fullName>
    </recommendedName>
</protein>
<dbReference type="PANTHER" id="PTHR13173">
    <property type="entry name" value="WW DOMAIN BINDING PROTEIN 4"/>
    <property type="match status" value="1"/>
</dbReference>
<dbReference type="Gene3D" id="2.20.70.10">
    <property type="match status" value="1"/>
</dbReference>
<dbReference type="PROSITE" id="PS01159">
    <property type="entry name" value="WW_DOMAIN_1"/>
    <property type="match status" value="1"/>
</dbReference>
<dbReference type="AlphaFoldDB" id="A0A2A2J5E0"/>
<keyword evidence="3" id="KW-0863">Zinc-finger</keyword>
<comment type="subcellular location">
    <subcellularLocation>
        <location evidence="1">Nucleus</location>
    </subcellularLocation>
</comment>
<gene>
    <name evidence="9" type="ORF">WR25_20685</name>
</gene>
<evidence type="ECO:0000256" key="1">
    <source>
        <dbReference type="ARBA" id="ARBA00004123"/>
    </source>
</evidence>
<dbReference type="EMBL" id="LIAE01010673">
    <property type="protein sequence ID" value="PAV56891.1"/>
    <property type="molecule type" value="Genomic_DNA"/>
</dbReference>
<keyword evidence="5" id="KW-0539">Nucleus</keyword>
<proteinExistence type="predicted"/>
<keyword evidence="2" id="KW-0479">Metal-binding</keyword>
<dbReference type="SMART" id="SM00451">
    <property type="entry name" value="ZnF_U1"/>
    <property type="match status" value="1"/>
</dbReference>
<dbReference type="Proteomes" id="UP000218231">
    <property type="component" value="Unassembled WGS sequence"/>
</dbReference>
<dbReference type="InterPro" id="IPR001202">
    <property type="entry name" value="WW_dom"/>
</dbReference>
<dbReference type="OrthoDB" id="191651at2759"/>
<dbReference type="InterPro" id="IPR003604">
    <property type="entry name" value="Matrin/U1-like-C_Znf_C2H2"/>
</dbReference>
<evidence type="ECO:0000313" key="10">
    <source>
        <dbReference type="Proteomes" id="UP000218231"/>
    </source>
</evidence>
<evidence type="ECO:0000256" key="5">
    <source>
        <dbReference type="ARBA" id="ARBA00023242"/>
    </source>
</evidence>